<dbReference type="Pfam" id="PF00620">
    <property type="entry name" value="RhoGAP"/>
    <property type="match status" value="1"/>
</dbReference>
<gene>
    <name evidence="2" type="ORF">DIABBA_LOCUS1886</name>
</gene>
<dbReference type="PANTHER" id="PTHR15670">
    <property type="entry name" value="RHO GTPASE ACTIVATING PROTEIN 11A"/>
    <property type="match status" value="1"/>
</dbReference>
<dbReference type="GO" id="GO:0007165">
    <property type="term" value="P:signal transduction"/>
    <property type="evidence" value="ECO:0007669"/>
    <property type="project" value="InterPro"/>
</dbReference>
<reference evidence="2" key="1">
    <citation type="submission" date="2022-01" db="EMBL/GenBank/DDBJ databases">
        <authorList>
            <person name="King R."/>
        </authorList>
    </citation>
    <scope>NUCLEOTIDE SEQUENCE</scope>
</reference>
<proteinExistence type="predicted"/>
<dbReference type="GO" id="GO:0005096">
    <property type="term" value="F:GTPase activator activity"/>
    <property type="evidence" value="ECO:0007669"/>
    <property type="project" value="TreeGrafter"/>
</dbReference>
<dbReference type="Proteomes" id="UP001153709">
    <property type="component" value="Chromosome 1"/>
</dbReference>
<sequence length="300" mass="34564">MTNECSKICTCIHFFGSYPHKDIVRENVVKYFTQLGVQYEPPEEINAQPKNNNKHPNNQKVQPTKWALCRRKPIVEDYLSPLESLKMRTVKLKTNQIVEVPEYLHNMCSFVLKHASTKGIFKKRGNNTKQEAVLQMIMHDQCLPLDIYSPIDIAMAILKYLKKLPTPLIPSTHHELFFSCYELYEREEALLLACLQLPTVNINALAYTLQFFDEITKHKSSNQLDLETLVNSVGPLIMPSTNKKSVANSIVKILISRSDMIGMVPEVMTAKWPLRRNKTICQKLTAIFVTFEDVLRRIKV</sequence>
<evidence type="ECO:0000259" key="1">
    <source>
        <dbReference type="PROSITE" id="PS50238"/>
    </source>
</evidence>
<name>A0A9N9X7J5_DIABA</name>
<dbReference type="InterPro" id="IPR008936">
    <property type="entry name" value="Rho_GTPase_activation_prot"/>
</dbReference>
<dbReference type="OrthoDB" id="410651at2759"/>
<protein>
    <recommendedName>
        <fullName evidence="1">Rho-GAP domain-containing protein</fullName>
    </recommendedName>
</protein>
<dbReference type="Gene3D" id="1.10.555.10">
    <property type="entry name" value="Rho GTPase activation protein"/>
    <property type="match status" value="1"/>
</dbReference>
<evidence type="ECO:0000313" key="2">
    <source>
        <dbReference type="EMBL" id="CAG9827932.1"/>
    </source>
</evidence>
<dbReference type="PANTHER" id="PTHR15670:SF4">
    <property type="entry name" value="RHO GTPASE-ACTIVATING PROTEIN 11A"/>
    <property type="match status" value="1"/>
</dbReference>
<accession>A0A9N9X7J5</accession>
<dbReference type="SUPFAM" id="SSF48350">
    <property type="entry name" value="GTPase activation domain, GAP"/>
    <property type="match status" value="1"/>
</dbReference>
<keyword evidence="3" id="KW-1185">Reference proteome</keyword>
<dbReference type="PROSITE" id="PS50238">
    <property type="entry name" value="RHOGAP"/>
    <property type="match status" value="1"/>
</dbReference>
<evidence type="ECO:0000313" key="3">
    <source>
        <dbReference type="Proteomes" id="UP001153709"/>
    </source>
</evidence>
<dbReference type="InterPro" id="IPR000198">
    <property type="entry name" value="RhoGAP_dom"/>
</dbReference>
<feature type="domain" description="Rho-GAP" evidence="1">
    <location>
        <begin position="80"/>
        <end position="262"/>
    </location>
</feature>
<dbReference type="AlphaFoldDB" id="A0A9N9X7J5"/>
<dbReference type="SMART" id="SM00324">
    <property type="entry name" value="RhoGAP"/>
    <property type="match status" value="1"/>
</dbReference>
<dbReference type="EMBL" id="OU898276">
    <property type="protein sequence ID" value="CAG9827932.1"/>
    <property type="molecule type" value="Genomic_DNA"/>
</dbReference>
<organism evidence="2 3">
    <name type="scientific">Diabrotica balteata</name>
    <name type="common">Banded cucumber beetle</name>
    <dbReference type="NCBI Taxonomy" id="107213"/>
    <lineage>
        <taxon>Eukaryota</taxon>
        <taxon>Metazoa</taxon>
        <taxon>Ecdysozoa</taxon>
        <taxon>Arthropoda</taxon>
        <taxon>Hexapoda</taxon>
        <taxon>Insecta</taxon>
        <taxon>Pterygota</taxon>
        <taxon>Neoptera</taxon>
        <taxon>Endopterygota</taxon>
        <taxon>Coleoptera</taxon>
        <taxon>Polyphaga</taxon>
        <taxon>Cucujiformia</taxon>
        <taxon>Chrysomeloidea</taxon>
        <taxon>Chrysomelidae</taxon>
        <taxon>Galerucinae</taxon>
        <taxon>Diabroticina</taxon>
        <taxon>Diabroticites</taxon>
        <taxon>Diabrotica</taxon>
    </lineage>
</organism>
<dbReference type="InterPro" id="IPR042869">
    <property type="entry name" value="ARHGAP11A/B"/>
</dbReference>